<dbReference type="VEuPathDB" id="FungiDB:AAP_02074"/>
<comment type="subcellular location">
    <subcellularLocation>
        <location evidence="1">Nucleus</location>
        <location evidence="1">Nucleolus</location>
    </subcellularLocation>
</comment>
<evidence type="ECO:0000256" key="2">
    <source>
        <dbReference type="ARBA" id="ARBA00007175"/>
    </source>
</evidence>
<evidence type="ECO:0000256" key="4">
    <source>
        <dbReference type="ARBA" id="ARBA00023242"/>
    </source>
</evidence>
<dbReference type="Pfam" id="PF09805">
    <property type="entry name" value="Nop25"/>
    <property type="match status" value="1"/>
</dbReference>
<evidence type="ECO:0000313" key="6">
    <source>
        <dbReference type="EMBL" id="KZZ93981.1"/>
    </source>
</evidence>
<feature type="compositionally biased region" description="Acidic residues" evidence="5">
    <location>
        <begin position="100"/>
        <end position="117"/>
    </location>
</feature>
<dbReference type="GO" id="GO:0019843">
    <property type="term" value="F:rRNA binding"/>
    <property type="evidence" value="ECO:0007669"/>
    <property type="project" value="TreeGrafter"/>
</dbReference>
<organism evidence="6 7">
    <name type="scientific">Ascosphaera apis ARSEF 7405</name>
    <dbReference type="NCBI Taxonomy" id="392613"/>
    <lineage>
        <taxon>Eukaryota</taxon>
        <taxon>Fungi</taxon>
        <taxon>Dikarya</taxon>
        <taxon>Ascomycota</taxon>
        <taxon>Pezizomycotina</taxon>
        <taxon>Eurotiomycetes</taxon>
        <taxon>Eurotiomycetidae</taxon>
        <taxon>Onygenales</taxon>
        <taxon>Ascosphaeraceae</taxon>
        <taxon>Ascosphaera</taxon>
    </lineage>
</organism>
<evidence type="ECO:0000256" key="3">
    <source>
        <dbReference type="ARBA" id="ARBA00023054"/>
    </source>
</evidence>
<dbReference type="PANTHER" id="PTHR14577:SF0">
    <property type="entry name" value="NUCLEOLAR PROTEIN 12"/>
    <property type="match status" value="1"/>
</dbReference>
<dbReference type="EMBL" id="AZGZ01000007">
    <property type="protein sequence ID" value="KZZ93981.1"/>
    <property type="molecule type" value="Genomic_DNA"/>
</dbReference>
<keyword evidence="3" id="KW-0175">Coiled coil</keyword>
<evidence type="ECO:0000256" key="1">
    <source>
        <dbReference type="ARBA" id="ARBA00004604"/>
    </source>
</evidence>
<feature type="compositionally biased region" description="Basic residues" evidence="5">
    <location>
        <begin position="1"/>
        <end position="11"/>
    </location>
</feature>
<dbReference type="OrthoDB" id="551633at2759"/>
<keyword evidence="7" id="KW-1185">Reference proteome</keyword>
<feature type="compositionally biased region" description="Basic and acidic residues" evidence="5">
    <location>
        <begin position="46"/>
        <end position="87"/>
    </location>
</feature>
<reference evidence="6 7" key="1">
    <citation type="journal article" date="2016" name="Genome Biol. Evol.">
        <title>Divergent and convergent evolution of fungal pathogenicity.</title>
        <authorList>
            <person name="Shang Y."/>
            <person name="Xiao G."/>
            <person name="Zheng P."/>
            <person name="Cen K."/>
            <person name="Zhan S."/>
            <person name="Wang C."/>
        </authorList>
    </citation>
    <scope>NUCLEOTIDE SEQUENCE [LARGE SCALE GENOMIC DNA]</scope>
    <source>
        <strain evidence="6 7">ARSEF 7405</strain>
    </source>
</reference>
<feature type="compositionally biased region" description="Basic residues" evidence="5">
    <location>
        <begin position="36"/>
        <end position="45"/>
    </location>
</feature>
<feature type="region of interest" description="Disordered" evidence="5">
    <location>
        <begin position="1"/>
        <end position="217"/>
    </location>
</feature>
<keyword evidence="4" id="KW-0539">Nucleus</keyword>
<feature type="compositionally biased region" description="Basic and acidic residues" evidence="5">
    <location>
        <begin position="20"/>
        <end position="32"/>
    </location>
</feature>
<evidence type="ECO:0000313" key="7">
    <source>
        <dbReference type="Proteomes" id="UP000242877"/>
    </source>
</evidence>
<dbReference type="AlphaFoldDB" id="A0A168AJ06"/>
<name>A0A168AJ06_9EURO</name>
<comment type="caution">
    <text evidence="6">The sequence shown here is derived from an EMBL/GenBank/DDBJ whole genome shotgun (WGS) entry which is preliminary data.</text>
</comment>
<sequence length="232" mass="27041">MAPSLSKRRKLSKNDGPTEEEIKFDYEARKEFLTGFHKRKLQRAKHAQEAAERRMKEEKREQRKRLREERQAELRRAFEEHQARMREINGTATSGSDSDSNSDDGGEEEAEDKEEQSEWNGIAEPEPVDHTAEYIDEDKYTTVTVEEIDPTRDGFGSDSDSGSESEDGEKEKGDKEGDETTESQLQKNKKKRTWSKDAPDKPKKLKKKRNFKYETKDERRVSRDIIVRGVRI</sequence>
<gene>
    <name evidence="6" type="ORF">AAP_02074</name>
</gene>
<dbReference type="InterPro" id="IPR019186">
    <property type="entry name" value="Nucleolar_protein_12"/>
</dbReference>
<proteinExistence type="inferred from homology"/>
<dbReference type="Proteomes" id="UP000242877">
    <property type="component" value="Unassembled WGS sequence"/>
</dbReference>
<protein>
    <submittedName>
        <fullName evidence="6">Nucleolar protein 12</fullName>
    </submittedName>
</protein>
<comment type="similarity">
    <text evidence="2">Belongs to the RRP17 family.</text>
</comment>
<evidence type="ECO:0000256" key="5">
    <source>
        <dbReference type="SAM" id="MobiDB-lite"/>
    </source>
</evidence>
<feature type="compositionally biased region" description="Basic and acidic residues" evidence="5">
    <location>
        <begin position="127"/>
        <end position="140"/>
    </location>
</feature>
<accession>A0A168AJ06</accession>
<dbReference type="PANTHER" id="PTHR14577">
    <property type="entry name" value="NUCLEOLAR PROTEIN 12"/>
    <property type="match status" value="1"/>
</dbReference>
<dbReference type="GO" id="GO:0005730">
    <property type="term" value="C:nucleolus"/>
    <property type="evidence" value="ECO:0007669"/>
    <property type="project" value="UniProtKB-SubCell"/>
</dbReference>